<dbReference type="PROSITE" id="PS51787">
    <property type="entry name" value="LON_N"/>
    <property type="match status" value="1"/>
</dbReference>
<name>A0A8J5S3N1_ZIZPA</name>
<keyword evidence="4 9" id="KW-0720">Serine protease</keyword>
<feature type="repeat" description="WD" evidence="8">
    <location>
        <begin position="1109"/>
        <end position="1141"/>
    </location>
</feature>
<dbReference type="InterPro" id="IPR008269">
    <property type="entry name" value="Lon_proteolytic"/>
</dbReference>
<dbReference type="Pfam" id="PF25313">
    <property type="entry name" value="BRWD_AD"/>
    <property type="match status" value="1"/>
</dbReference>
<dbReference type="Pfam" id="PF25437">
    <property type="entry name" value="BRWD1_N"/>
    <property type="match status" value="1"/>
</dbReference>
<evidence type="ECO:0000256" key="1">
    <source>
        <dbReference type="ARBA" id="ARBA00022670"/>
    </source>
</evidence>
<dbReference type="InterPro" id="IPR019775">
    <property type="entry name" value="WD40_repeat_CS"/>
</dbReference>
<dbReference type="InterPro" id="IPR004815">
    <property type="entry name" value="Lon_bac/euk-typ"/>
</dbReference>
<organism evidence="13 14">
    <name type="scientific">Zizania palustris</name>
    <name type="common">Northern wild rice</name>
    <dbReference type="NCBI Taxonomy" id="103762"/>
    <lineage>
        <taxon>Eukaryota</taxon>
        <taxon>Viridiplantae</taxon>
        <taxon>Streptophyta</taxon>
        <taxon>Embryophyta</taxon>
        <taxon>Tracheophyta</taxon>
        <taxon>Spermatophyta</taxon>
        <taxon>Magnoliopsida</taxon>
        <taxon>Liliopsida</taxon>
        <taxon>Poales</taxon>
        <taxon>Poaceae</taxon>
        <taxon>BOP clade</taxon>
        <taxon>Oryzoideae</taxon>
        <taxon>Oryzeae</taxon>
        <taxon>Zizaniinae</taxon>
        <taxon>Zizania</taxon>
    </lineage>
</organism>
<dbReference type="PROSITE" id="PS50294">
    <property type="entry name" value="WD_REPEATS_REGION"/>
    <property type="match status" value="3"/>
</dbReference>
<feature type="region of interest" description="Disordered" evidence="10">
    <location>
        <begin position="1498"/>
        <end position="1694"/>
    </location>
</feature>
<evidence type="ECO:0000259" key="12">
    <source>
        <dbReference type="PROSITE" id="PS51787"/>
    </source>
</evidence>
<keyword evidence="3 9" id="KW-0378">Hydrolase</keyword>
<dbReference type="PROSITE" id="PS00678">
    <property type="entry name" value="WD_REPEATS_1"/>
    <property type="match status" value="2"/>
</dbReference>
<feature type="compositionally biased region" description="Polar residues" evidence="10">
    <location>
        <begin position="1680"/>
        <end position="1694"/>
    </location>
</feature>
<dbReference type="FunFam" id="1.20.920.10:FF:000058">
    <property type="entry name" value="WD40/YVTN repeat-like-containing domain"/>
    <property type="match status" value="1"/>
</dbReference>
<feature type="active site" evidence="9">
    <location>
        <position position="614"/>
    </location>
</feature>
<dbReference type="InterPro" id="IPR001680">
    <property type="entry name" value="WD40_rpt"/>
</dbReference>
<evidence type="ECO:0000313" key="13">
    <source>
        <dbReference type="EMBL" id="KAG8063673.1"/>
    </source>
</evidence>
<dbReference type="Proteomes" id="UP000729402">
    <property type="component" value="Unassembled WGS sequence"/>
</dbReference>
<accession>A0A8J5S3N1</accession>
<dbReference type="GO" id="GO:0006508">
    <property type="term" value="P:proteolysis"/>
    <property type="evidence" value="ECO:0007669"/>
    <property type="project" value="UniProtKB-KW"/>
</dbReference>
<keyword evidence="1 9" id="KW-0645">Protease</keyword>
<dbReference type="FunFam" id="2.130.10.10:FF:000606">
    <property type="entry name" value="PH-interacting protein isoform X1"/>
    <property type="match status" value="1"/>
</dbReference>
<dbReference type="GO" id="GO:0016887">
    <property type="term" value="F:ATP hydrolysis activity"/>
    <property type="evidence" value="ECO:0007669"/>
    <property type="project" value="InterPro"/>
</dbReference>
<dbReference type="PANTHER" id="PTHR16266">
    <property type="entry name" value="WD REPEAT DOMAIN 9"/>
    <property type="match status" value="1"/>
</dbReference>
<protein>
    <recommendedName>
        <fullName evidence="7">endopeptidase La</fullName>
        <ecNumber evidence="7">3.4.21.53</ecNumber>
    </recommendedName>
</protein>
<dbReference type="InterPro" id="IPR001487">
    <property type="entry name" value="Bromodomain"/>
</dbReference>
<dbReference type="GO" id="GO:0005524">
    <property type="term" value="F:ATP binding"/>
    <property type="evidence" value="ECO:0007669"/>
    <property type="project" value="UniProtKB-KW"/>
</dbReference>
<dbReference type="GO" id="GO:0006357">
    <property type="term" value="P:regulation of transcription by RNA polymerase II"/>
    <property type="evidence" value="ECO:0007669"/>
    <property type="project" value="TreeGrafter"/>
</dbReference>
<dbReference type="InterPro" id="IPR003959">
    <property type="entry name" value="ATPase_AAA_core"/>
</dbReference>
<keyword evidence="2" id="KW-0547">Nucleotide-binding</keyword>
<feature type="repeat" description="WD" evidence="8">
    <location>
        <begin position="999"/>
        <end position="1040"/>
    </location>
</feature>
<dbReference type="Pfam" id="PF05362">
    <property type="entry name" value="Lon_C"/>
    <property type="match status" value="2"/>
</dbReference>
<feature type="active site" evidence="9">
    <location>
        <position position="657"/>
    </location>
</feature>
<feature type="compositionally biased region" description="Basic residues" evidence="10">
    <location>
        <begin position="1588"/>
        <end position="1619"/>
    </location>
</feature>
<feature type="compositionally biased region" description="Acidic residues" evidence="10">
    <location>
        <begin position="1498"/>
        <end position="1509"/>
    </location>
</feature>
<evidence type="ECO:0000256" key="6">
    <source>
        <dbReference type="ARBA" id="ARBA00050665"/>
    </source>
</evidence>
<dbReference type="Pfam" id="PF00439">
    <property type="entry name" value="Bromodomain"/>
    <property type="match status" value="1"/>
</dbReference>
<dbReference type="InterPro" id="IPR003111">
    <property type="entry name" value="Lon_prtase_N"/>
</dbReference>
<dbReference type="Pfam" id="PF00004">
    <property type="entry name" value="AAA"/>
    <property type="match status" value="1"/>
</dbReference>
<feature type="domain" description="Lon proteolytic" evidence="11">
    <location>
        <begin position="547"/>
        <end position="708"/>
    </location>
</feature>
<dbReference type="CDD" id="cd19500">
    <property type="entry name" value="RecA-like_Lon"/>
    <property type="match status" value="1"/>
</dbReference>
<dbReference type="GO" id="GO:0005634">
    <property type="term" value="C:nucleus"/>
    <property type="evidence" value="ECO:0007669"/>
    <property type="project" value="TreeGrafter"/>
</dbReference>
<dbReference type="PANTHER" id="PTHR16266:SF17">
    <property type="entry name" value="BRWD3"/>
    <property type="match status" value="1"/>
</dbReference>
<dbReference type="PROSITE" id="PS51786">
    <property type="entry name" value="LON_PROTEOLYTIC"/>
    <property type="match status" value="1"/>
</dbReference>
<feature type="compositionally biased region" description="Low complexity" evidence="10">
    <location>
        <begin position="1642"/>
        <end position="1653"/>
    </location>
</feature>
<feature type="compositionally biased region" description="Basic and acidic residues" evidence="10">
    <location>
        <begin position="1667"/>
        <end position="1677"/>
    </location>
</feature>
<evidence type="ECO:0000256" key="7">
    <source>
        <dbReference type="ARBA" id="ARBA00066743"/>
    </source>
</evidence>
<dbReference type="PROSITE" id="PS50082">
    <property type="entry name" value="WD_REPEATS_2"/>
    <property type="match status" value="4"/>
</dbReference>
<dbReference type="InterPro" id="IPR008268">
    <property type="entry name" value="Peptidase_S16_AS"/>
</dbReference>
<dbReference type="FunFam" id="1.20.5.5270:FF:000001">
    <property type="entry name" value="Lon protease homolog, mitochondrial"/>
    <property type="match status" value="1"/>
</dbReference>
<dbReference type="CDD" id="cd05529">
    <property type="entry name" value="Bromo_WDR9_I_like"/>
    <property type="match status" value="1"/>
</dbReference>
<dbReference type="GO" id="GO:0007010">
    <property type="term" value="P:cytoskeleton organization"/>
    <property type="evidence" value="ECO:0007669"/>
    <property type="project" value="TreeGrafter"/>
</dbReference>
<reference evidence="13" key="1">
    <citation type="journal article" date="2021" name="bioRxiv">
        <title>Whole Genome Assembly and Annotation of Northern Wild Rice, Zizania palustris L., Supports a Whole Genome Duplication in the Zizania Genus.</title>
        <authorList>
            <person name="Haas M."/>
            <person name="Kono T."/>
            <person name="Macchietto M."/>
            <person name="Millas R."/>
            <person name="McGilp L."/>
            <person name="Shao M."/>
            <person name="Duquette J."/>
            <person name="Hirsch C.N."/>
            <person name="Kimball J."/>
        </authorList>
    </citation>
    <scope>NUCLEOTIDE SEQUENCE</scope>
    <source>
        <tissue evidence="13">Fresh leaf tissue</tissue>
    </source>
</reference>
<keyword evidence="5" id="KW-0067">ATP-binding</keyword>
<feature type="repeat" description="WD" evidence="8">
    <location>
        <begin position="957"/>
        <end position="998"/>
    </location>
</feature>
<evidence type="ECO:0000313" key="14">
    <source>
        <dbReference type="Proteomes" id="UP000729402"/>
    </source>
</evidence>
<dbReference type="OrthoDB" id="538223at2759"/>
<evidence type="ECO:0000256" key="4">
    <source>
        <dbReference type="ARBA" id="ARBA00022825"/>
    </source>
</evidence>
<feature type="compositionally biased region" description="Pro residues" evidence="10">
    <location>
        <begin position="1241"/>
        <end position="1253"/>
    </location>
</feature>
<comment type="similarity">
    <text evidence="9">Belongs to the peptidase S16 family.</text>
</comment>
<keyword evidence="8" id="KW-0853">WD repeat</keyword>
<dbReference type="GO" id="GO:0004176">
    <property type="term" value="F:ATP-dependent peptidase activity"/>
    <property type="evidence" value="ECO:0007669"/>
    <property type="project" value="UniProtKB-UniRule"/>
</dbReference>
<evidence type="ECO:0000256" key="2">
    <source>
        <dbReference type="ARBA" id="ARBA00022741"/>
    </source>
</evidence>
<feature type="repeat" description="WD" evidence="8">
    <location>
        <begin position="1041"/>
        <end position="1085"/>
    </location>
</feature>
<feature type="compositionally biased region" description="Low complexity" evidence="10">
    <location>
        <begin position="1527"/>
        <end position="1538"/>
    </location>
</feature>
<dbReference type="InterPro" id="IPR052060">
    <property type="entry name" value="Bromo_WD_repeat"/>
</dbReference>
<dbReference type="InterPro" id="IPR057452">
    <property type="entry name" value="BRWD/PHIP_N"/>
</dbReference>
<dbReference type="GO" id="GO:0004252">
    <property type="term" value="F:serine-type endopeptidase activity"/>
    <property type="evidence" value="ECO:0007669"/>
    <property type="project" value="UniProtKB-UniRule"/>
</dbReference>
<dbReference type="Pfam" id="PF00400">
    <property type="entry name" value="WD40"/>
    <property type="match status" value="5"/>
</dbReference>
<evidence type="ECO:0000256" key="3">
    <source>
        <dbReference type="ARBA" id="ARBA00022801"/>
    </source>
</evidence>
<dbReference type="InterPro" id="IPR054594">
    <property type="entry name" value="Lon_lid"/>
</dbReference>
<dbReference type="Pfam" id="PF22667">
    <property type="entry name" value="Lon_lid"/>
    <property type="match status" value="1"/>
</dbReference>
<dbReference type="SMART" id="SM00382">
    <property type="entry name" value="AAA"/>
    <property type="match status" value="1"/>
</dbReference>
<dbReference type="InterPro" id="IPR057451">
    <property type="entry name" value="BRWD/PHIP_AD"/>
</dbReference>
<dbReference type="PROSITE" id="PS01046">
    <property type="entry name" value="LON_SER"/>
    <property type="match status" value="1"/>
</dbReference>
<feature type="region of interest" description="Disordered" evidence="10">
    <location>
        <begin position="1240"/>
        <end position="1260"/>
    </location>
</feature>
<feature type="region of interest" description="Disordered" evidence="10">
    <location>
        <begin position="1983"/>
        <end position="2048"/>
    </location>
</feature>
<dbReference type="GO" id="GO:0008360">
    <property type="term" value="P:regulation of cell shape"/>
    <property type="evidence" value="ECO:0007669"/>
    <property type="project" value="TreeGrafter"/>
</dbReference>
<feature type="domain" description="Lon N-terminal" evidence="12">
    <location>
        <begin position="1"/>
        <end position="48"/>
    </location>
</feature>
<comment type="caution">
    <text evidence="13">The sequence shown here is derived from an EMBL/GenBank/DDBJ whole genome shotgun (WGS) entry which is preliminary data.</text>
</comment>
<feature type="region of interest" description="Disordered" evidence="10">
    <location>
        <begin position="692"/>
        <end position="736"/>
    </location>
</feature>
<evidence type="ECO:0000256" key="9">
    <source>
        <dbReference type="PROSITE-ProRule" id="PRU01122"/>
    </source>
</evidence>
<dbReference type="EC" id="3.4.21.53" evidence="7"/>
<proteinExistence type="inferred from homology"/>
<gene>
    <name evidence="13" type="ORF">GUJ93_ZPchr0003g16859</name>
</gene>
<evidence type="ECO:0000256" key="8">
    <source>
        <dbReference type="PROSITE-ProRule" id="PRU00221"/>
    </source>
</evidence>
<dbReference type="EMBL" id="JAAALK010000286">
    <property type="protein sequence ID" value="KAG8063673.1"/>
    <property type="molecule type" value="Genomic_DNA"/>
</dbReference>
<reference evidence="13" key="2">
    <citation type="submission" date="2021-02" db="EMBL/GenBank/DDBJ databases">
        <authorList>
            <person name="Kimball J.A."/>
            <person name="Haas M.W."/>
            <person name="Macchietto M."/>
            <person name="Kono T."/>
            <person name="Duquette J."/>
            <person name="Shao M."/>
        </authorList>
    </citation>
    <scope>NUCLEOTIDE SEQUENCE</scope>
    <source>
        <tissue evidence="13">Fresh leaf tissue</tissue>
    </source>
</reference>
<dbReference type="FunFam" id="3.40.50.300:FF:000021">
    <property type="entry name" value="Lon protease homolog"/>
    <property type="match status" value="1"/>
</dbReference>
<sequence>MGDFDYPRLADFGAAISGANKLLCQEVLQELDVSKRLKLTLELVKKELEISKLQQSIAKAIEEKITGEQRRYLLKEQLKAIKKELGLETDDKTALSEKFRKRIESRKEKCPSHVLQVIEEELTKLQLLEASSSEFGVTSNYLDWLTVLPWGNYSDENFDVHHAQRILNEDHYGLDDVKERILEFIAVGKLRGSSQGKIICLSGPPGVGKTSIGRSIARALNRKFYRFSVGGLSDIAEIKGHRRTYVGAMPGKMVQCLKSVGTSNPLVLIDEIDKLGRGYSGDPASALLELLDPEQNANFLDHYFDVPIDLSKVLFVCTANVIEMIPGPLLDRMEIITIAGYITDEKMHIARDYLEKNTRESCGIMPEQVEVTDGALLALIENYCREAGVRNLQKHIEKIYRKIALQLVRQGVSNEPSREITLVEASEQPTSIDFATKLEDSALAEDASVPVHVTPTDFSCENINVVSLTTNSEIDHSEHPMGASKEISAKENATLMNTSSKNETNAGTKKVIEAPVDKTVEKIVVDASNLDNFVGKAVFQTERIYDQTPVGVVMGLAWNAMGGSTLYIETVKVEEGLEGKGKHALVVTGQLGDVMKESAQIAHTVCATPKDGPSAGCTMVTSILSLATGKPVKKDLAMTGEVTLTGRILPIGGVKEKTIAARRSGVKTIIFPSANRRDFDELAPNVKEGLEVHFPGSAEPSLGRRRRRGSGRVSSTPAPRHLGGDGDLPSSSPSGWRGADRRCIQADFFSSAGCAAYMALRKHQPSGNAASISMVPLDFPSQELEKVNSVNPVIPADVTPEADVDVDMREVYFLIMHFLSHGPFKRTFGELCNELLEHHLLPRRYHAWYSRGGFHSGEENDDGISLPLGYLKLVERYPHISKDHMVKLLKQLIVSSCNPHGLVGGVSPNAADVPTLLGSNSFSLLASDVGRQDKETPKLLCYLRWPHIQADQIIKRLRGHQNAVYCAIFDRSGRYVITGSDDRLVKIWAMETAFCLASCRGHEGDITDLAVSSNNAVVASSSNDFIIRVWRIPDGLPISVLEGHTGVVTAIAFSPRPGASFQLLSSSDDGTCRIWDARQSQQSPRIYVPKPPDVAPGKGGEASSSAVQVQPTNHQILCCAFNANGTVFVTGSSDTFARVWNACKSSSEEHDQPNHEMDLLSGHENDVNYVQFSGCAVASRSFSVETSHTIKEENNLKLRNSWFTHNIVTCSRDGSAIIWVPRSRRSHGKVGRWTRAYHLKVPPPPMAPQPPRGGPRQRYQPTPRGVNMIVWSLDNRFVLAAIMDCRICVWNASDGSLVHSLIGHKESTFVLDVHPFNPRIAMSAGYDGKTIIWDIWEGKPVQIYETGHFKLVDGKFSPDGTSLILSDEIGQIFIIGTGQGESQKDAKYDQFFLGDYRPLIQDSNGNVIDQETQLAPYRRNIQDLLCDSGMMPYPEPFQSMYQKRRLGTLGIEWRPPSVNFAVGPTYNATTGEYQIIPIIDPDRWEPLPEITDFIELEPENEVISDDTDSEYNGLDEHSTDGEQEVLSGDSSGASYSSAEIDRDNLTDNAHLLRSRRKKKKSDVGVITSSGRRVKKRNFDERDGPTVSRPHRGRKSRNGRSSKQKKSPKSKGLRPQRRAARNALSFLSKIGASTEEDEDDSESSLSDSELNTESTEAEQTAWNGQLRFGRESNSHYDSEDVTQPSQFTETHGNTGSNRRLVLRIPRRDLKVQFTSENRKIECSTQDKEVAFAPNNDEAVETKLTFEPGSSSVLKPELSTDEVQTEISDPHDVSALHNNDTIKWGEVKVRSSKRYKFGDSSVGEVGLTSNNAVSQDVDQPGSQKMLNGDDIQQTVELNSQEIQHTINLENHKTDDYSRDYLPDKEMIANNNDTHIDEENRKEHGQQVCSTSQHISLKLKFRSRGFVDGASSSDKSRTAAAGNDMNFEHDKVHALHGEDSALNQHMCGDFLNVPKSFQECTDNNTVLHDSKKWHLDPAKTYSAVYKRSKSNKHKKNLDSDAYGNEDSTSVSNDDDGYQPPDYSPVKPGSATLRRSARRSYAYTDDRRTRDDISQVKNAYSSHEASTSGRRIVTDVREIMWKPNSKTVGLRSARNKRESMHLLEKRNQISMKYSWLMLLEHEDSYRYIPQLGDEVMYLRQGHEEYLKVSRSSDDGPWNRIKGLKAAELCNIRGLDYTTFRGSGESCCKLTIEFIDDASRGFGRTFVITLPELVNFPDFLVERTRFEASIDRNWTNRDKCKVWWRNEGEEGGSWWEGRISAVKPKSPDFPESPWERYVIQYKNDGSDHPHSPWELHDTGKLWVPWKHPHIDLNIRDKLLSALDNLLELSHRNQDRYGVLKLNNVAEKSDFINRFPVQFSIEVIRIRLESNYYRALEAVQHDASVMLANAQNYFSKSTEMTKKIHRLSGWIEQTFSSL</sequence>
<dbReference type="NCBIfam" id="TIGR00763">
    <property type="entry name" value="lon"/>
    <property type="match status" value="1"/>
</dbReference>
<evidence type="ECO:0000259" key="11">
    <source>
        <dbReference type="PROSITE" id="PS51786"/>
    </source>
</evidence>
<dbReference type="SMART" id="SM00320">
    <property type="entry name" value="WD40"/>
    <property type="match status" value="7"/>
</dbReference>
<dbReference type="CDD" id="cd00200">
    <property type="entry name" value="WD40"/>
    <property type="match status" value="1"/>
</dbReference>
<dbReference type="FunFam" id="1.10.8.60:FF:000080">
    <property type="entry name" value="Lon protease homolog, mitochondrial"/>
    <property type="match status" value="1"/>
</dbReference>
<evidence type="ECO:0000256" key="5">
    <source>
        <dbReference type="ARBA" id="ARBA00022840"/>
    </source>
</evidence>
<keyword evidence="14" id="KW-1185">Reference proteome</keyword>
<evidence type="ECO:0000256" key="10">
    <source>
        <dbReference type="SAM" id="MobiDB-lite"/>
    </source>
</evidence>
<comment type="catalytic activity">
    <reaction evidence="6">
        <text>Hydrolysis of proteins in presence of ATP.</text>
        <dbReference type="EC" id="3.4.21.53"/>
    </reaction>
</comment>
<feature type="compositionally biased region" description="Basic residues" evidence="10">
    <location>
        <begin position="1983"/>
        <end position="1992"/>
    </location>
</feature>
<dbReference type="InterPro" id="IPR003593">
    <property type="entry name" value="AAA+_ATPase"/>
</dbReference>
<feature type="region of interest" description="Disordered" evidence="10">
    <location>
        <begin position="1085"/>
        <end position="1104"/>
    </location>
</feature>